<comment type="caution">
    <text evidence="1">The sequence shown here is derived from an EMBL/GenBank/DDBJ whole genome shotgun (WGS) entry which is preliminary data.</text>
</comment>
<dbReference type="EMBL" id="BAABBY010000005">
    <property type="protein sequence ID" value="GAA4204338.1"/>
    <property type="molecule type" value="Genomic_DNA"/>
</dbReference>
<accession>A0ABP8BDZ1</accession>
<sequence>MPTTIKKSAQHTDQGNAVVSKHVKDYENDLYFVKKAEKAIEVLEKFGLPVVKKK</sequence>
<proteinExistence type="predicted"/>
<keyword evidence="2" id="KW-1185">Reference proteome</keyword>
<dbReference type="Proteomes" id="UP001501772">
    <property type="component" value="Unassembled WGS sequence"/>
</dbReference>
<reference evidence="2" key="1">
    <citation type="journal article" date="2019" name="Int. J. Syst. Evol. Microbiol.">
        <title>The Global Catalogue of Microorganisms (GCM) 10K type strain sequencing project: providing services to taxonomists for standard genome sequencing and annotation.</title>
        <authorList>
            <consortium name="The Broad Institute Genomics Platform"/>
            <consortium name="The Broad Institute Genome Sequencing Center for Infectious Disease"/>
            <person name="Wu L."/>
            <person name="Ma J."/>
        </authorList>
    </citation>
    <scope>NUCLEOTIDE SEQUENCE [LARGE SCALE GENOMIC DNA]</scope>
    <source>
        <strain evidence="2">JCM 17626</strain>
    </source>
</reference>
<evidence type="ECO:0000313" key="2">
    <source>
        <dbReference type="Proteomes" id="UP001501772"/>
    </source>
</evidence>
<organism evidence="1 2">
    <name type="scientific">Pedobacter jeongneungensis</name>
    <dbReference type="NCBI Taxonomy" id="947309"/>
    <lineage>
        <taxon>Bacteria</taxon>
        <taxon>Pseudomonadati</taxon>
        <taxon>Bacteroidota</taxon>
        <taxon>Sphingobacteriia</taxon>
        <taxon>Sphingobacteriales</taxon>
        <taxon>Sphingobacteriaceae</taxon>
        <taxon>Pedobacter</taxon>
    </lineage>
</organism>
<evidence type="ECO:0000313" key="1">
    <source>
        <dbReference type="EMBL" id="GAA4204338.1"/>
    </source>
</evidence>
<name>A0ABP8BDZ1_9SPHI</name>
<gene>
    <name evidence="1" type="ORF">GCM10022289_22030</name>
</gene>
<protein>
    <submittedName>
        <fullName evidence="1">Uncharacterized protein</fullName>
    </submittedName>
</protein>
<dbReference type="RefSeq" id="WP_344851507.1">
    <property type="nucleotide sequence ID" value="NZ_BAABBY010000005.1"/>
</dbReference>